<feature type="transmembrane region" description="Helical" evidence="2">
    <location>
        <begin position="165"/>
        <end position="188"/>
    </location>
</feature>
<evidence type="ECO:0000256" key="1">
    <source>
        <dbReference type="SAM" id="MobiDB-lite"/>
    </source>
</evidence>
<protein>
    <recommendedName>
        <fullName evidence="5">Tryptophan-rich sensory protein</fullName>
    </recommendedName>
</protein>
<dbReference type="Gene3D" id="1.20.1260.100">
    <property type="entry name" value="TspO/MBR protein"/>
    <property type="match status" value="1"/>
</dbReference>
<evidence type="ECO:0000256" key="2">
    <source>
        <dbReference type="SAM" id="Phobius"/>
    </source>
</evidence>
<comment type="caution">
    <text evidence="3">The sequence shown here is derived from an EMBL/GenBank/DDBJ whole genome shotgun (WGS) entry which is preliminary data.</text>
</comment>
<feature type="region of interest" description="Disordered" evidence="1">
    <location>
        <begin position="1"/>
        <end position="25"/>
    </location>
</feature>
<feature type="transmembrane region" description="Helical" evidence="2">
    <location>
        <begin position="132"/>
        <end position="153"/>
    </location>
</feature>
<dbReference type="PANTHER" id="PTHR33802">
    <property type="entry name" value="SI:CH211-161H7.5-RELATED"/>
    <property type="match status" value="1"/>
</dbReference>
<keyword evidence="2" id="KW-0812">Transmembrane</keyword>
<feature type="transmembrane region" description="Helical" evidence="2">
    <location>
        <begin position="75"/>
        <end position="96"/>
    </location>
</feature>
<evidence type="ECO:0000313" key="4">
    <source>
        <dbReference type="Proteomes" id="UP001596122"/>
    </source>
</evidence>
<dbReference type="Proteomes" id="UP001596122">
    <property type="component" value="Unassembled WGS sequence"/>
</dbReference>
<dbReference type="EMBL" id="JBHSLD010000007">
    <property type="protein sequence ID" value="MFC5380521.1"/>
    <property type="molecule type" value="Genomic_DNA"/>
</dbReference>
<organism evidence="3 4">
    <name type="scientific">Aquipuribacter nitratireducens</name>
    <dbReference type="NCBI Taxonomy" id="650104"/>
    <lineage>
        <taxon>Bacteria</taxon>
        <taxon>Bacillati</taxon>
        <taxon>Actinomycetota</taxon>
        <taxon>Actinomycetes</taxon>
        <taxon>Micrococcales</taxon>
        <taxon>Intrasporangiaceae</taxon>
        <taxon>Aquipuribacter</taxon>
    </lineage>
</organism>
<feature type="compositionally biased region" description="Low complexity" evidence="1">
    <location>
        <begin position="9"/>
        <end position="19"/>
    </location>
</feature>
<dbReference type="InterPro" id="IPR038330">
    <property type="entry name" value="TspO/MBR-related_sf"/>
</dbReference>
<reference evidence="4" key="1">
    <citation type="journal article" date="2019" name="Int. J. Syst. Evol. Microbiol.">
        <title>The Global Catalogue of Microorganisms (GCM) 10K type strain sequencing project: providing services to taxonomists for standard genome sequencing and annotation.</title>
        <authorList>
            <consortium name="The Broad Institute Genomics Platform"/>
            <consortium name="The Broad Institute Genome Sequencing Center for Infectious Disease"/>
            <person name="Wu L."/>
            <person name="Ma J."/>
        </authorList>
    </citation>
    <scope>NUCLEOTIDE SEQUENCE [LARGE SCALE GENOMIC DNA]</scope>
    <source>
        <strain evidence="4">CCUG 43114</strain>
    </source>
</reference>
<feature type="transmembrane region" description="Helical" evidence="2">
    <location>
        <begin position="200"/>
        <end position="220"/>
    </location>
</feature>
<keyword evidence="2" id="KW-0472">Membrane</keyword>
<feature type="transmembrane region" description="Helical" evidence="2">
    <location>
        <begin position="251"/>
        <end position="271"/>
    </location>
</feature>
<proteinExistence type="predicted"/>
<gene>
    <name evidence="3" type="ORF">ACFPJ6_06945</name>
</gene>
<feature type="transmembrane region" description="Helical" evidence="2">
    <location>
        <begin position="227"/>
        <end position="245"/>
    </location>
</feature>
<feature type="transmembrane region" description="Helical" evidence="2">
    <location>
        <begin position="108"/>
        <end position="126"/>
    </location>
</feature>
<dbReference type="RefSeq" id="WP_340268108.1">
    <property type="nucleotide sequence ID" value="NZ_JBBEOG010000002.1"/>
</dbReference>
<keyword evidence="4" id="KW-1185">Reference proteome</keyword>
<keyword evidence="2" id="KW-1133">Transmembrane helix</keyword>
<feature type="transmembrane region" description="Helical" evidence="2">
    <location>
        <begin position="33"/>
        <end position="55"/>
    </location>
</feature>
<evidence type="ECO:0008006" key="5">
    <source>
        <dbReference type="Google" id="ProtNLM"/>
    </source>
</evidence>
<dbReference type="PANTHER" id="PTHR33802:SF1">
    <property type="entry name" value="XK-RELATED PROTEIN"/>
    <property type="match status" value="1"/>
</dbReference>
<sequence length="282" mass="28377">MTEPAADLAATPDVPAGPADAPPRRTTGDLARAVAVVVTAVAQVAGSPLGTALAGGTSVADVSDRYATVVTPAGYAFAVWGLIFTACAAWAVYQTLPAQLPRDVHRRTGWWLAAAFAANTAWELVFPQDGTAVLVAQVLIVVVVVTAAVAAARLQAPPPHGLDRLLPGVVAPLLLGWVTFATVANTAISGVYLGAPQEGALARGAGIVALVAAAAVVLDVGLRLRSGTLPFVGAAAWGAAGVAAADPAPVVTAAAWFAVVVMLAAVPVQLWRTRDPGRTLLA</sequence>
<evidence type="ECO:0000313" key="3">
    <source>
        <dbReference type="EMBL" id="MFC5380521.1"/>
    </source>
</evidence>
<name>A0ABW0GNQ4_9MICO</name>
<accession>A0ABW0GNQ4</accession>